<name>A0A0B4EZK3_9FUSO</name>
<dbReference type="HAMAP" id="MF_00267">
    <property type="entry name" value="MinC"/>
    <property type="match status" value="1"/>
</dbReference>
<dbReference type="InterPro" id="IPR007874">
    <property type="entry name" value="MinC_N"/>
</dbReference>
<dbReference type="PANTHER" id="PTHR34108">
    <property type="entry name" value="SEPTUM SITE-DETERMINING PROTEIN MINC"/>
    <property type="match status" value="1"/>
</dbReference>
<evidence type="ECO:0000256" key="3">
    <source>
        <dbReference type="ARBA" id="ARBA00023210"/>
    </source>
</evidence>
<dbReference type="InterPro" id="IPR005526">
    <property type="entry name" value="Septum_form_inhib_MinC_C"/>
</dbReference>
<keyword evidence="2 6" id="KW-0132">Cell division</keyword>
<dbReference type="Pfam" id="PF05209">
    <property type="entry name" value="MinC_N"/>
    <property type="match status" value="1"/>
</dbReference>
<evidence type="ECO:0000259" key="8">
    <source>
        <dbReference type="Pfam" id="PF05209"/>
    </source>
</evidence>
<dbReference type="InterPro" id="IPR036145">
    <property type="entry name" value="MinC_C_sf"/>
</dbReference>
<keyword evidence="3 6" id="KW-0717">Septation</keyword>
<feature type="domain" description="Septum formation inhibitor MinC C-terminal" evidence="7">
    <location>
        <begin position="127"/>
        <end position="231"/>
    </location>
</feature>
<comment type="caution">
    <text evidence="9">The sequence shown here is derived from an EMBL/GenBank/DDBJ whole genome shotgun (WGS) entry which is preliminary data.</text>
</comment>
<dbReference type="Gene3D" id="2.160.20.70">
    <property type="match status" value="1"/>
</dbReference>
<dbReference type="Gene3D" id="3.30.160.540">
    <property type="match status" value="1"/>
</dbReference>
<dbReference type="Pfam" id="PF03775">
    <property type="entry name" value="MinC_C"/>
    <property type="match status" value="1"/>
</dbReference>
<dbReference type="InterPro" id="IPR016098">
    <property type="entry name" value="CAP/MinC_C"/>
</dbReference>
<gene>
    <name evidence="6" type="primary">minC</name>
    <name evidence="9" type="ORF">C095_00450</name>
</gene>
<evidence type="ECO:0000259" key="7">
    <source>
        <dbReference type="Pfam" id="PF03775"/>
    </source>
</evidence>
<dbReference type="Proteomes" id="UP000031184">
    <property type="component" value="Unassembled WGS sequence"/>
</dbReference>
<sequence>MIDNEIIVCYTIKNYVKLGGFYEKLCYFKRKKDRLEIQLNGEVDFITLRNSMIEKMKEAKNFIGEGKMAIEFTGRELSELEENVLIDLIRLHSNLNIVYVFSGEKVKELNHFSLFHSVSEEGPTKFFRGTLRSGSQLEYDGNLVILGDVNPGSLIRASGNVLVLGHLNGTVYAGMEDSHNSFVAAMFFNPVKLTIGNKTSKVLQKEILDTNRVKKGSFQIAQIKQGEIVIEEWR</sequence>
<keyword evidence="4 6" id="KW-0131">Cell cycle</keyword>
<feature type="domain" description="Septum formation inhibitor MinC N-terminal" evidence="8">
    <location>
        <begin position="28"/>
        <end position="93"/>
    </location>
</feature>
<dbReference type="SUPFAM" id="SSF63848">
    <property type="entry name" value="Cell-division inhibitor MinC, C-terminal domain"/>
    <property type="match status" value="1"/>
</dbReference>
<dbReference type="PANTHER" id="PTHR34108:SF1">
    <property type="entry name" value="SEPTUM SITE-DETERMINING PROTEIN MINC"/>
    <property type="match status" value="1"/>
</dbReference>
<dbReference type="EMBL" id="AUZI01000006">
    <property type="protein sequence ID" value="KID50289.1"/>
    <property type="molecule type" value="Genomic_DNA"/>
</dbReference>
<dbReference type="GO" id="GO:0000902">
    <property type="term" value="P:cell morphogenesis"/>
    <property type="evidence" value="ECO:0007669"/>
    <property type="project" value="InterPro"/>
</dbReference>
<comment type="similarity">
    <text evidence="1 6">Belongs to the MinC family.</text>
</comment>
<evidence type="ECO:0000256" key="5">
    <source>
        <dbReference type="ARBA" id="ARBA00025606"/>
    </source>
</evidence>
<dbReference type="GO" id="GO:1901891">
    <property type="term" value="P:regulation of cell septum assembly"/>
    <property type="evidence" value="ECO:0007669"/>
    <property type="project" value="InterPro"/>
</dbReference>
<evidence type="ECO:0000256" key="1">
    <source>
        <dbReference type="ARBA" id="ARBA00006291"/>
    </source>
</evidence>
<evidence type="ECO:0000256" key="6">
    <source>
        <dbReference type="HAMAP-Rule" id="MF_00267"/>
    </source>
</evidence>
<dbReference type="AlphaFoldDB" id="A0A0B4EZK3"/>
<dbReference type="GO" id="GO:0000917">
    <property type="term" value="P:division septum assembly"/>
    <property type="evidence" value="ECO:0007669"/>
    <property type="project" value="UniProtKB-KW"/>
</dbReference>
<evidence type="ECO:0000256" key="2">
    <source>
        <dbReference type="ARBA" id="ARBA00022618"/>
    </source>
</evidence>
<evidence type="ECO:0000313" key="10">
    <source>
        <dbReference type="Proteomes" id="UP000031184"/>
    </source>
</evidence>
<dbReference type="PATRIC" id="fig|1226633.4.peg.81"/>
<reference evidence="9 10" key="1">
    <citation type="submission" date="2013-08" db="EMBL/GenBank/DDBJ databases">
        <title>An opportunistic ruminal bacterium that causes liver abscesses in cattle.</title>
        <authorList>
            <person name="Benahmed F.H."/>
            <person name="Rasmussen M."/>
            <person name="Harbottle H."/>
            <person name="Soppet D."/>
            <person name="Nagaraja T.G."/>
            <person name="Davidson M."/>
        </authorList>
    </citation>
    <scope>NUCLEOTIDE SEQUENCE [LARGE SCALE GENOMIC DNA]</scope>
    <source>
        <strain evidence="9 10">B35</strain>
    </source>
</reference>
<dbReference type="GO" id="GO:0051302">
    <property type="term" value="P:regulation of cell division"/>
    <property type="evidence" value="ECO:0007669"/>
    <property type="project" value="InterPro"/>
</dbReference>
<evidence type="ECO:0000313" key="9">
    <source>
        <dbReference type="EMBL" id="KID50289.1"/>
    </source>
</evidence>
<protein>
    <recommendedName>
        <fullName evidence="6">Probable septum site-determining protein MinC</fullName>
    </recommendedName>
</protein>
<evidence type="ECO:0000256" key="4">
    <source>
        <dbReference type="ARBA" id="ARBA00023306"/>
    </source>
</evidence>
<organism evidence="9 10">
    <name type="scientific">Fusobacterium necrophorum subsp. funduliforme B35</name>
    <dbReference type="NCBI Taxonomy" id="1226633"/>
    <lineage>
        <taxon>Bacteria</taxon>
        <taxon>Fusobacteriati</taxon>
        <taxon>Fusobacteriota</taxon>
        <taxon>Fusobacteriia</taxon>
        <taxon>Fusobacteriales</taxon>
        <taxon>Fusobacteriaceae</taxon>
        <taxon>Fusobacterium</taxon>
    </lineage>
</organism>
<accession>A0A0B4EZK3</accession>
<comment type="subunit">
    <text evidence="6">Interacts with MinD and FtsZ.</text>
</comment>
<dbReference type="InterPro" id="IPR013033">
    <property type="entry name" value="MinC"/>
</dbReference>
<proteinExistence type="inferred from homology"/>
<comment type="function">
    <text evidence="5 6">Cell division inhibitor that blocks the formation of polar Z ring septums. Rapidly oscillates between the poles of the cell to destabilize FtsZ filaments that have formed before they mature into polar Z rings. Prevents FtsZ polymerization.</text>
</comment>